<evidence type="ECO:0000313" key="7">
    <source>
        <dbReference type="EMBL" id="MBX0322317.1"/>
    </source>
</evidence>
<keyword evidence="3 5" id="KW-1133">Transmembrane helix</keyword>
<organism evidence="7 8">
    <name type="scientific">Haloarcula rubra</name>
    <dbReference type="NCBI Taxonomy" id="2487747"/>
    <lineage>
        <taxon>Archaea</taxon>
        <taxon>Methanobacteriati</taxon>
        <taxon>Methanobacteriota</taxon>
        <taxon>Stenosarchaea group</taxon>
        <taxon>Halobacteria</taxon>
        <taxon>Halobacteriales</taxon>
        <taxon>Haloarculaceae</taxon>
        <taxon>Haloarcula</taxon>
    </lineage>
</organism>
<name>A0AAW4PPK6_9EURY</name>
<evidence type="ECO:0000256" key="5">
    <source>
        <dbReference type="SAM" id="Phobius"/>
    </source>
</evidence>
<evidence type="ECO:0000259" key="6">
    <source>
        <dbReference type="Pfam" id="PF06271"/>
    </source>
</evidence>
<gene>
    <name evidence="7" type="ORF">EGH21_04645</name>
</gene>
<evidence type="ECO:0000256" key="3">
    <source>
        <dbReference type="ARBA" id="ARBA00022989"/>
    </source>
</evidence>
<feature type="transmembrane region" description="Helical" evidence="5">
    <location>
        <begin position="50"/>
        <end position="69"/>
    </location>
</feature>
<proteinExistence type="predicted"/>
<keyword evidence="8" id="KW-1185">Reference proteome</keyword>
<dbReference type="AlphaFoldDB" id="A0AAW4PPK6"/>
<accession>A0AAW4PPK6</accession>
<keyword evidence="2 5" id="KW-0812">Transmembrane</keyword>
<feature type="transmembrane region" description="Helical" evidence="5">
    <location>
        <begin position="20"/>
        <end position="44"/>
    </location>
</feature>
<dbReference type="Proteomes" id="UP001430377">
    <property type="component" value="Unassembled WGS sequence"/>
</dbReference>
<sequence>MTDTPRTLHIATWDDRFLAWLVDVLLVGSVLTSLGEVAGVFAVLTGSLSLTTPFAGLNGLALFLYWTALEGYQGQSAGKMVLNVAVTDERGDPIDYGTAAIESFGKAFLLPLDIVIGWLAYEKEGLRLFNRLSSTIVVETDGDADERPSDVEYVYPSDR</sequence>
<reference evidence="7 8" key="1">
    <citation type="submission" date="2021-06" db="EMBL/GenBank/DDBJ databases">
        <title>Halomicroarcula sp. a new haloarchaeum isolated from saline soil.</title>
        <authorList>
            <person name="Duran-Viseras A."/>
            <person name="Sanchez-Porro C."/>
            <person name="Ventosa A."/>
        </authorList>
    </citation>
    <scope>NUCLEOTIDE SEQUENCE [LARGE SCALE GENOMIC DNA]</scope>
    <source>
        <strain evidence="7 8">F13</strain>
    </source>
</reference>
<dbReference type="GO" id="GO:0016020">
    <property type="term" value="C:membrane"/>
    <property type="evidence" value="ECO:0007669"/>
    <property type="project" value="UniProtKB-SubCell"/>
</dbReference>
<evidence type="ECO:0000256" key="4">
    <source>
        <dbReference type="ARBA" id="ARBA00023136"/>
    </source>
</evidence>
<feature type="domain" description="RDD" evidence="6">
    <location>
        <begin position="11"/>
        <end position="115"/>
    </location>
</feature>
<comment type="caution">
    <text evidence="7">The sequence shown here is derived from an EMBL/GenBank/DDBJ whole genome shotgun (WGS) entry which is preliminary data.</text>
</comment>
<dbReference type="EMBL" id="RKLR01000002">
    <property type="protein sequence ID" value="MBX0322317.1"/>
    <property type="molecule type" value="Genomic_DNA"/>
</dbReference>
<protein>
    <submittedName>
        <fullName evidence="7">RDD family protein</fullName>
    </submittedName>
</protein>
<dbReference type="RefSeq" id="WP_220617325.1">
    <property type="nucleotide sequence ID" value="NZ_RKLR01000002.1"/>
</dbReference>
<evidence type="ECO:0000256" key="1">
    <source>
        <dbReference type="ARBA" id="ARBA00004141"/>
    </source>
</evidence>
<evidence type="ECO:0000256" key="2">
    <source>
        <dbReference type="ARBA" id="ARBA00022692"/>
    </source>
</evidence>
<keyword evidence="4 5" id="KW-0472">Membrane</keyword>
<dbReference type="InterPro" id="IPR010432">
    <property type="entry name" value="RDD"/>
</dbReference>
<dbReference type="Pfam" id="PF06271">
    <property type="entry name" value="RDD"/>
    <property type="match status" value="1"/>
</dbReference>
<comment type="subcellular location">
    <subcellularLocation>
        <location evidence="1">Membrane</location>
        <topology evidence="1">Multi-pass membrane protein</topology>
    </subcellularLocation>
</comment>
<evidence type="ECO:0000313" key="8">
    <source>
        <dbReference type="Proteomes" id="UP001430377"/>
    </source>
</evidence>